<sequence length="22" mass="2513">MKRAYSKPAALRAHAPHNCVYQ</sequence>
<dbReference type="Proteomes" id="UP000004994">
    <property type="component" value="Chromosome 1"/>
</dbReference>
<evidence type="ECO:0000313" key="1">
    <source>
        <dbReference type="EnsemblPlants" id="Solyc01g090150.1.1"/>
    </source>
</evidence>
<dbReference type="AlphaFoldDB" id="K4AYV6"/>
<dbReference type="InParanoid" id="K4AYV6"/>
<dbReference type="EnsemblPlants" id="Solyc01g090150.1.1">
    <property type="protein sequence ID" value="Solyc01g090150.1.1"/>
    <property type="gene ID" value="Solyc01g090150.1"/>
</dbReference>
<reference evidence="1" key="1">
    <citation type="journal article" date="2012" name="Nature">
        <title>The tomato genome sequence provides insights into fleshy fruit evolution.</title>
        <authorList>
            <consortium name="Tomato Genome Consortium"/>
        </authorList>
    </citation>
    <scope>NUCLEOTIDE SEQUENCE [LARGE SCALE GENOMIC DNA]</scope>
    <source>
        <strain evidence="1">cv. Heinz 1706</strain>
    </source>
</reference>
<organism evidence="1">
    <name type="scientific">Solanum lycopersicum</name>
    <name type="common">Tomato</name>
    <name type="synonym">Lycopersicon esculentum</name>
    <dbReference type="NCBI Taxonomy" id="4081"/>
    <lineage>
        <taxon>Eukaryota</taxon>
        <taxon>Viridiplantae</taxon>
        <taxon>Streptophyta</taxon>
        <taxon>Embryophyta</taxon>
        <taxon>Tracheophyta</taxon>
        <taxon>Spermatophyta</taxon>
        <taxon>Magnoliopsida</taxon>
        <taxon>eudicotyledons</taxon>
        <taxon>Gunneridae</taxon>
        <taxon>Pentapetalae</taxon>
        <taxon>asterids</taxon>
        <taxon>lamiids</taxon>
        <taxon>Solanales</taxon>
        <taxon>Solanaceae</taxon>
        <taxon>Solanoideae</taxon>
        <taxon>Solaneae</taxon>
        <taxon>Solanum</taxon>
        <taxon>Solanum subgen. Lycopersicon</taxon>
    </lineage>
</organism>
<proteinExistence type="predicted"/>
<evidence type="ECO:0000313" key="2">
    <source>
        <dbReference type="Proteomes" id="UP000004994"/>
    </source>
</evidence>
<accession>K4AYV6</accession>
<reference evidence="1" key="2">
    <citation type="submission" date="2015-06" db="UniProtKB">
        <authorList>
            <consortium name="EnsemblPlants"/>
        </authorList>
    </citation>
    <scope>IDENTIFICATION</scope>
    <source>
        <strain evidence="1">cv. Heinz 1706</strain>
    </source>
</reference>
<protein>
    <submittedName>
        <fullName evidence="1">Uncharacterized protein</fullName>
    </submittedName>
</protein>
<name>K4AYV6_SOLLC</name>
<dbReference type="Gramene" id="Solyc01g090150.1.1">
    <property type="protein sequence ID" value="Solyc01g090150.1.1"/>
    <property type="gene ID" value="Solyc01g090150.1"/>
</dbReference>
<dbReference type="HOGENOM" id="CLU_3425403_0_0_1"/>
<dbReference type="PaxDb" id="4081-Solyc01g090150.1.1"/>
<keyword evidence="2" id="KW-1185">Reference proteome</keyword>